<dbReference type="PANTHER" id="PTHR30273">
    <property type="entry name" value="PERIPLASMIC SIGNAL SENSOR AND SIGMA FACTOR ACTIVATOR FECR-RELATED"/>
    <property type="match status" value="1"/>
</dbReference>
<sequence length="369" mass="40734">MKRLNSPDAIESATVPEQAAHWWIVLHEESCTREDREAFAAWVRRSPERVEAYLRVTMMMGTLQSKHRKWPDTPPDELIRAARASSAEIIPLGRSQPMARAPGPSASVGARRFTYASVAAICCVLVVAWLLWTPQRFQTEIGEQRSVLLGDGSLITLNTASEIEVKLTDGRRLIRLVRGEALFEVAHDSQRPFDVDTGKAVVRAVGTRFNIDRRADRTTVSVVQGKVQVMTEQPGKPQPSGHEAVAVDAPATEFLVEAQRLVVTEAGMSEPEHIADIAPVTAWTQRQLVFENRSLAEVAEEFNRYNRQHILIESPRLRTQSVTGVFQANDSASFLAFIANIPGVRVTTSAAGHHVVSLPEGGEGPKVLR</sequence>
<dbReference type="Gene3D" id="2.60.120.1440">
    <property type="match status" value="1"/>
</dbReference>
<name>A0ABS1WVC4_9GAMM</name>
<evidence type="ECO:0000313" key="5">
    <source>
        <dbReference type="Proteomes" id="UP000661077"/>
    </source>
</evidence>
<reference evidence="4 5" key="1">
    <citation type="journal article" date="2021" name="Int. J. Syst. Evol. Microbiol.">
        <title>Steroidobacter gossypii sp. nov., isolated from soil of cotton cropping field.</title>
        <authorList>
            <person name="Huang R."/>
            <person name="Yang S."/>
            <person name="Zhen C."/>
            <person name="Liu W."/>
        </authorList>
    </citation>
    <scope>NUCLEOTIDE SEQUENCE [LARGE SCALE GENOMIC DNA]</scope>
    <source>
        <strain evidence="4 5">S1-65</strain>
    </source>
</reference>
<keyword evidence="5" id="KW-1185">Reference proteome</keyword>
<feature type="transmembrane region" description="Helical" evidence="1">
    <location>
        <begin position="113"/>
        <end position="132"/>
    </location>
</feature>
<dbReference type="InterPro" id="IPR012373">
    <property type="entry name" value="Ferrdict_sens_TM"/>
</dbReference>
<comment type="caution">
    <text evidence="4">The sequence shown here is derived from an EMBL/GenBank/DDBJ whole genome shotgun (WGS) entry which is preliminary data.</text>
</comment>
<dbReference type="InterPro" id="IPR006860">
    <property type="entry name" value="FecR"/>
</dbReference>
<evidence type="ECO:0000259" key="2">
    <source>
        <dbReference type="Pfam" id="PF04773"/>
    </source>
</evidence>
<keyword evidence="1" id="KW-0812">Transmembrane</keyword>
<evidence type="ECO:0000256" key="1">
    <source>
        <dbReference type="SAM" id="Phobius"/>
    </source>
</evidence>
<dbReference type="EMBL" id="JAEVLS010000002">
    <property type="protein sequence ID" value="MBM0104909.1"/>
    <property type="molecule type" value="Genomic_DNA"/>
</dbReference>
<feature type="domain" description="FecR N-terminal" evidence="3">
    <location>
        <begin position="17"/>
        <end position="57"/>
    </location>
</feature>
<proteinExistence type="predicted"/>
<dbReference type="Gene3D" id="3.55.50.30">
    <property type="match status" value="1"/>
</dbReference>
<keyword evidence="1" id="KW-1133">Transmembrane helix</keyword>
<dbReference type="Pfam" id="PF16220">
    <property type="entry name" value="DUF4880"/>
    <property type="match status" value="1"/>
</dbReference>
<dbReference type="Proteomes" id="UP000661077">
    <property type="component" value="Unassembled WGS sequence"/>
</dbReference>
<keyword evidence="1" id="KW-0472">Membrane</keyword>
<dbReference type="PANTHER" id="PTHR30273:SF2">
    <property type="entry name" value="PROTEIN FECR"/>
    <property type="match status" value="1"/>
</dbReference>
<organism evidence="4 5">
    <name type="scientific">Steroidobacter gossypii</name>
    <dbReference type="NCBI Taxonomy" id="2805490"/>
    <lineage>
        <taxon>Bacteria</taxon>
        <taxon>Pseudomonadati</taxon>
        <taxon>Pseudomonadota</taxon>
        <taxon>Gammaproteobacteria</taxon>
        <taxon>Steroidobacterales</taxon>
        <taxon>Steroidobacteraceae</taxon>
        <taxon>Steroidobacter</taxon>
    </lineage>
</organism>
<feature type="domain" description="FecR protein" evidence="2">
    <location>
        <begin position="136"/>
        <end position="228"/>
    </location>
</feature>
<gene>
    <name evidence="4" type="ORF">JM946_09120</name>
</gene>
<evidence type="ECO:0000259" key="3">
    <source>
        <dbReference type="Pfam" id="PF16220"/>
    </source>
</evidence>
<evidence type="ECO:0000313" key="4">
    <source>
        <dbReference type="EMBL" id="MBM0104909.1"/>
    </source>
</evidence>
<dbReference type="RefSeq" id="WP_203166978.1">
    <property type="nucleotide sequence ID" value="NZ_JAEVLS010000002.1"/>
</dbReference>
<dbReference type="InterPro" id="IPR032623">
    <property type="entry name" value="FecR_N"/>
</dbReference>
<dbReference type="PIRSF" id="PIRSF018266">
    <property type="entry name" value="FecR"/>
    <property type="match status" value="1"/>
</dbReference>
<protein>
    <submittedName>
        <fullName evidence="4">FecR family protein</fullName>
    </submittedName>
</protein>
<accession>A0ABS1WVC4</accession>
<dbReference type="Pfam" id="PF04773">
    <property type="entry name" value="FecR"/>
    <property type="match status" value="1"/>
</dbReference>